<evidence type="ECO:0000313" key="2">
    <source>
        <dbReference type="EMBL" id="ENX57661.1"/>
    </source>
</evidence>
<feature type="compositionally biased region" description="Polar residues" evidence="1">
    <location>
        <begin position="316"/>
        <end position="325"/>
    </location>
</feature>
<feature type="compositionally biased region" description="Polar residues" evidence="1">
    <location>
        <begin position="286"/>
        <end position="308"/>
    </location>
</feature>
<feature type="region of interest" description="Disordered" evidence="1">
    <location>
        <begin position="149"/>
        <end position="184"/>
    </location>
</feature>
<dbReference type="RefSeq" id="WP_005203116.1">
    <property type="nucleotide sequence ID" value="NZ_KB850072.1"/>
</dbReference>
<name>N9SSP9_9GAMM</name>
<comment type="caution">
    <text evidence="2">The sequence shown here is derived from an EMBL/GenBank/DDBJ whole genome shotgun (WGS) entry which is preliminary data.</text>
</comment>
<dbReference type="HOGENOM" id="CLU_407016_0_0_6"/>
<feature type="region of interest" description="Disordered" evidence="1">
    <location>
        <begin position="409"/>
        <end position="429"/>
    </location>
</feature>
<dbReference type="AlphaFoldDB" id="N9SSP9"/>
<organism evidence="2 3">
    <name type="scientific">Acinetobacter higginsii</name>
    <dbReference type="NCBI Taxonomy" id="70347"/>
    <lineage>
        <taxon>Bacteria</taxon>
        <taxon>Pseudomonadati</taxon>
        <taxon>Pseudomonadota</taxon>
        <taxon>Gammaproteobacteria</taxon>
        <taxon>Moraxellales</taxon>
        <taxon>Moraxellaceae</taxon>
        <taxon>Acinetobacter</taxon>
    </lineage>
</organism>
<accession>N9SSP9</accession>
<protein>
    <submittedName>
        <fullName evidence="2">Uncharacterized protein</fullName>
    </submittedName>
</protein>
<dbReference type="PATRIC" id="fig|1217700.3.peg.1988"/>
<evidence type="ECO:0000313" key="3">
    <source>
        <dbReference type="Proteomes" id="UP000013084"/>
    </source>
</evidence>
<evidence type="ECO:0000256" key="1">
    <source>
        <dbReference type="SAM" id="MobiDB-lite"/>
    </source>
</evidence>
<dbReference type="EMBL" id="APRN01000036">
    <property type="protein sequence ID" value="ENX57661.1"/>
    <property type="molecule type" value="Genomic_DNA"/>
</dbReference>
<keyword evidence="3" id="KW-1185">Reference proteome</keyword>
<reference evidence="2 3" key="1">
    <citation type="submission" date="2013-02" db="EMBL/GenBank/DDBJ databases">
        <title>The Genome Sequence of Acinetobacter sp. CIP 70.18.</title>
        <authorList>
            <consortium name="The Broad Institute Genome Sequencing Platform"/>
            <consortium name="The Broad Institute Genome Sequencing Center for Infectious Disease"/>
            <person name="Cerqueira G."/>
            <person name="Feldgarden M."/>
            <person name="Courvalin P."/>
            <person name="Perichon B."/>
            <person name="Grillot-Courvalin C."/>
            <person name="Clermont D."/>
            <person name="Rocha E."/>
            <person name="Yoon E.-J."/>
            <person name="Nemec A."/>
            <person name="Walker B."/>
            <person name="Young S.K."/>
            <person name="Zeng Q."/>
            <person name="Gargeya S."/>
            <person name="Fitzgerald M."/>
            <person name="Haas B."/>
            <person name="Abouelleil A."/>
            <person name="Alvarado L."/>
            <person name="Arachchi H.M."/>
            <person name="Berlin A.M."/>
            <person name="Chapman S.B."/>
            <person name="Dewar J."/>
            <person name="Goldberg J."/>
            <person name="Griggs A."/>
            <person name="Gujja S."/>
            <person name="Hansen M."/>
            <person name="Howarth C."/>
            <person name="Imamovic A."/>
            <person name="Larimer J."/>
            <person name="McCowan C."/>
            <person name="Murphy C."/>
            <person name="Neiman D."/>
            <person name="Pearson M."/>
            <person name="Priest M."/>
            <person name="Roberts A."/>
            <person name="Saif S."/>
            <person name="Shea T."/>
            <person name="Sisk P."/>
            <person name="Sykes S."/>
            <person name="Wortman J."/>
            <person name="Nusbaum C."/>
            <person name="Birren B."/>
        </authorList>
    </citation>
    <scope>NUCLEOTIDE SEQUENCE [LARGE SCALE GENOMIC DNA]</scope>
    <source>
        <strain evidence="2 3">CIP 70.18</strain>
    </source>
</reference>
<feature type="region of interest" description="Disordered" evidence="1">
    <location>
        <begin position="615"/>
        <end position="649"/>
    </location>
</feature>
<proteinExistence type="predicted"/>
<feature type="compositionally biased region" description="Polar residues" evidence="1">
    <location>
        <begin position="615"/>
        <end position="634"/>
    </location>
</feature>
<feature type="compositionally biased region" description="Low complexity" evidence="1">
    <location>
        <begin position="159"/>
        <end position="181"/>
    </location>
</feature>
<feature type="region of interest" description="Disordered" evidence="1">
    <location>
        <begin position="1"/>
        <end position="69"/>
    </location>
</feature>
<gene>
    <name evidence="2" type="ORF">F902_02058</name>
</gene>
<dbReference type="OrthoDB" id="7032350at2"/>
<feature type="region of interest" description="Disordered" evidence="1">
    <location>
        <begin position="284"/>
        <end position="358"/>
    </location>
</feature>
<sequence>MYGMQRPKQDSQSELIEGPGTGTSDSIKKNVPAGSFIMPADSTKKIGPKNLKKLGSPQPVNLSNGEFQLPPEQVHQVGVQALEQMKDATHEQVPEPEQQGLGLKPELFFANGGLVPSSYPSADDIRRAQQNRIGGPQMRDVSGITRDVSRPLPQTYTQPTVTSNPAAATTPSTSPVNPTPAQGGGFGGGIRNFVNNSKIAKGVGYLGAASSLFANAATPSEDYRERFGLGDQSAEDLGTAKGFAKDFGVRALGYASDLGNALTFGQAGRLYADKQRIADEAKATQAAFNSKQKNNQTTANPFTNSSQPPAVDKTTENQQQQNLGQNDPYAIQQKGNSFSYANPGAAAQAREQGIPEGQASNVVGGIRSVNDRRGVANLFANTRELGANEQQIQDAIARREMNIGMGMRGIASQPTAPQRTQEQEAERQSVIRAASARIAGARGLTANQVRTLSDLQQGEDNRANQRYTTDANNAAALQREAIGQAGQNYRTELGEQGTNNRFNANLGFDAQKFQASNDLANREFNLNATEKSFGIRNSARVEKLYEQYDKAQTDEDRKSIQEKINRYTGGKADTGKDRYMTVGGGQEWNEKSGTMVNRPQQLFDTQTQKFVDTPAATSTNLPQGMTRQVGTSNGKPVYEDAEGNRFIGN</sequence>
<dbReference type="Proteomes" id="UP000013084">
    <property type="component" value="Unassembled WGS sequence"/>
</dbReference>